<evidence type="ECO:0000256" key="2">
    <source>
        <dbReference type="SAM" id="Phobius"/>
    </source>
</evidence>
<dbReference type="STRING" id="1274524.BSONL12_04564"/>
<evidence type="ECO:0000313" key="4">
    <source>
        <dbReference type="Proteomes" id="UP000011907"/>
    </source>
</evidence>
<name>M5PFA3_9BACI</name>
<keyword evidence="2" id="KW-0812">Transmembrane</keyword>
<keyword evidence="2" id="KW-1133">Transmembrane helix</keyword>
<evidence type="ECO:0000313" key="3">
    <source>
        <dbReference type="EMBL" id="EME76215.1"/>
    </source>
</evidence>
<gene>
    <name evidence="3" type="ORF">BSONL12_04564</name>
</gene>
<feature type="transmembrane region" description="Helical" evidence="2">
    <location>
        <begin position="39"/>
        <end position="56"/>
    </location>
</feature>
<feature type="transmembrane region" description="Helical" evidence="2">
    <location>
        <begin position="62"/>
        <end position="80"/>
    </location>
</feature>
<accession>M5PFA3</accession>
<protein>
    <submittedName>
        <fullName evidence="3">Uncharacterized protein</fullName>
    </submittedName>
</protein>
<organism evidence="3 4">
    <name type="scientific">Bacillus sonorensis L12</name>
    <dbReference type="NCBI Taxonomy" id="1274524"/>
    <lineage>
        <taxon>Bacteria</taxon>
        <taxon>Bacillati</taxon>
        <taxon>Bacillota</taxon>
        <taxon>Bacilli</taxon>
        <taxon>Bacillales</taxon>
        <taxon>Bacillaceae</taxon>
        <taxon>Bacillus</taxon>
    </lineage>
</organism>
<sequence length="84" mass="9502">MRSDGFPQRNTVAEHKHRGAQAPCQSIITRMKRIDTTEILLIVVLLAWIADMNFGRLSVLDYVGLGSAIVFIALLFFRSGRNRK</sequence>
<dbReference type="EMBL" id="AOFM01000003">
    <property type="protein sequence ID" value="EME76215.1"/>
    <property type="molecule type" value="Genomic_DNA"/>
</dbReference>
<dbReference type="Proteomes" id="UP000011907">
    <property type="component" value="Unassembled WGS sequence"/>
</dbReference>
<reference evidence="3 4" key="1">
    <citation type="journal article" date="2013" name="Genome Announc.">
        <title>Draft Whole-Genome Sequence of Bacillus sonorensis Strain L12, a Source of Nonribosomal Lipopeptides.</title>
        <authorList>
            <person name="Adimpong D.B."/>
            <person name="Sorensen K.I."/>
            <person name="Nielsen D.S."/>
            <person name="Thorsen L."/>
            <person name="Rasmussen T.B."/>
            <person name="Derkx P.M."/>
            <person name="Jespersen L."/>
        </authorList>
    </citation>
    <scope>NUCLEOTIDE SEQUENCE [LARGE SCALE GENOMIC DNA]</scope>
    <source>
        <strain evidence="3 4">L12</strain>
    </source>
</reference>
<dbReference type="AlphaFoldDB" id="M5PFA3"/>
<proteinExistence type="predicted"/>
<keyword evidence="2" id="KW-0472">Membrane</keyword>
<comment type="caution">
    <text evidence="3">The sequence shown here is derived from an EMBL/GenBank/DDBJ whole genome shotgun (WGS) entry which is preliminary data.</text>
</comment>
<feature type="region of interest" description="Disordered" evidence="1">
    <location>
        <begin position="1"/>
        <end position="20"/>
    </location>
</feature>
<dbReference type="PATRIC" id="fig|1274524.3.peg.995"/>
<evidence type="ECO:0000256" key="1">
    <source>
        <dbReference type="SAM" id="MobiDB-lite"/>
    </source>
</evidence>